<comment type="similarity">
    <text evidence="4 12 13">Belongs to the HisA/HisF family.</text>
</comment>
<dbReference type="HAMAP" id="MF_01014">
    <property type="entry name" value="HisA"/>
    <property type="match status" value="1"/>
</dbReference>
<dbReference type="InterPro" id="IPR023016">
    <property type="entry name" value="HisA/PriA"/>
</dbReference>
<dbReference type="EC" id="5.3.1.16" evidence="5 12"/>
<evidence type="ECO:0000313" key="15">
    <source>
        <dbReference type="EMBL" id="CAK1244804.1"/>
    </source>
</evidence>
<evidence type="ECO:0000256" key="5">
    <source>
        <dbReference type="ARBA" id="ARBA00012550"/>
    </source>
</evidence>
<name>A0ABM9MWA8_9LACO</name>
<evidence type="ECO:0000256" key="9">
    <source>
        <dbReference type="ARBA" id="ARBA00023102"/>
    </source>
</evidence>
<dbReference type="InterPro" id="IPR013785">
    <property type="entry name" value="Aldolase_TIM"/>
</dbReference>
<dbReference type="InterPro" id="IPR006062">
    <property type="entry name" value="His_biosynth"/>
</dbReference>
<dbReference type="GO" id="GO:0003949">
    <property type="term" value="F:1-(5-phosphoribosyl)-5-[(5-phosphoribosylamino)methylideneamino]imidazole-4-carboxamide isomerase activity"/>
    <property type="evidence" value="ECO:0007669"/>
    <property type="project" value="UniProtKB-EC"/>
</dbReference>
<keyword evidence="10 12" id="KW-0413">Isomerase</keyword>
<protein>
    <recommendedName>
        <fullName evidence="6 12">1-(5-phosphoribosyl)-5-[(5-phosphoribosylamino)methylideneamino] imidazole-4-carboxamide isomerase</fullName>
        <ecNumber evidence="5 12">5.3.1.16</ecNumber>
    </recommendedName>
    <alternativeName>
        <fullName evidence="11 12">Phosphoribosylformimino-5-aminoimidazole carboxamide ribotide isomerase</fullName>
    </alternativeName>
</protein>
<reference evidence="15 16" key="1">
    <citation type="submission" date="2023-10" db="EMBL/GenBank/DDBJ databases">
        <authorList>
            <person name="Botero Cardona J."/>
        </authorList>
    </citation>
    <scope>NUCLEOTIDE SEQUENCE [LARGE SCALE GENOMIC DNA]</scope>
    <source>
        <strain evidence="15 16">R-55214</strain>
    </source>
</reference>
<dbReference type="InterPro" id="IPR044524">
    <property type="entry name" value="Isoase_HisA-like"/>
</dbReference>
<dbReference type="RefSeq" id="WP_338348487.1">
    <property type="nucleotide sequence ID" value="NZ_CAUZLV010000002.1"/>
</dbReference>
<dbReference type="InterPro" id="IPR006063">
    <property type="entry name" value="HisA_bact_arch"/>
</dbReference>
<proteinExistence type="inferred from homology"/>
<comment type="caution">
    <text evidence="15">The sequence shown here is derived from an EMBL/GenBank/DDBJ whole genome shotgun (WGS) entry which is preliminary data.</text>
</comment>
<evidence type="ECO:0000256" key="3">
    <source>
        <dbReference type="ARBA" id="ARBA00005133"/>
    </source>
</evidence>
<keyword evidence="16" id="KW-1185">Reference proteome</keyword>
<feature type="active site" description="Proton acceptor" evidence="12">
    <location>
        <position position="7"/>
    </location>
</feature>
<evidence type="ECO:0000256" key="11">
    <source>
        <dbReference type="ARBA" id="ARBA00030547"/>
    </source>
</evidence>
<dbReference type="CDD" id="cd04732">
    <property type="entry name" value="HisA"/>
    <property type="match status" value="1"/>
</dbReference>
<evidence type="ECO:0000256" key="13">
    <source>
        <dbReference type="RuleBase" id="RU003657"/>
    </source>
</evidence>
<dbReference type="PANTHER" id="PTHR43090:SF2">
    <property type="entry name" value="1-(5-PHOSPHORIBOSYL)-5-[(5-PHOSPHORIBOSYLAMINO)METHYLIDENEAMINO] IMIDAZOLE-4-CARBOXAMIDE ISOMERASE"/>
    <property type="match status" value="1"/>
</dbReference>
<comment type="pathway">
    <text evidence="3 12 14">Amino-acid biosynthesis; L-histidine biosynthesis; L-histidine from 5-phospho-alpha-D-ribose 1-diphosphate: step 4/9.</text>
</comment>
<evidence type="ECO:0000256" key="2">
    <source>
        <dbReference type="ARBA" id="ARBA00004496"/>
    </source>
</evidence>
<gene>
    <name evidence="12" type="primary">hisA</name>
    <name evidence="15" type="ORF">R55214_HHFBAMCI_00996</name>
</gene>
<keyword evidence="9 12" id="KW-0368">Histidine biosynthesis</keyword>
<evidence type="ECO:0000313" key="16">
    <source>
        <dbReference type="Proteomes" id="UP001314166"/>
    </source>
</evidence>
<comment type="subcellular location">
    <subcellularLocation>
        <location evidence="2 12 14">Cytoplasm</location>
    </subcellularLocation>
</comment>
<evidence type="ECO:0000256" key="7">
    <source>
        <dbReference type="ARBA" id="ARBA00022490"/>
    </source>
</evidence>
<accession>A0ABM9MWA8</accession>
<dbReference type="Gene3D" id="3.20.20.70">
    <property type="entry name" value="Aldolase class I"/>
    <property type="match status" value="1"/>
</dbReference>
<evidence type="ECO:0000256" key="4">
    <source>
        <dbReference type="ARBA" id="ARBA00009667"/>
    </source>
</evidence>
<evidence type="ECO:0000256" key="14">
    <source>
        <dbReference type="RuleBase" id="RU003658"/>
    </source>
</evidence>
<feature type="active site" description="Proton donor" evidence="12">
    <location>
        <position position="129"/>
    </location>
</feature>
<organism evidence="15 16">
    <name type="scientific">Fructobacillus evanidus</name>
    <dbReference type="NCBI Taxonomy" id="3064281"/>
    <lineage>
        <taxon>Bacteria</taxon>
        <taxon>Bacillati</taxon>
        <taxon>Bacillota</taxon>
        <taxon>Bacilli</taxon>
        <taxon>Lactobacillales</taxon>
        <taxon>Lactobacillaceae</taxon>
        <taxon>Fructobacillus</taxon>
    </lineage>
</organism>
<evidence type="ECO:0000256" key="10">
    <source>
        <dbReference type="ARBA" id="ARBA00023235"/>
    </source>
</evidence>
<dbReference type="SUPFAM" id="SSF51366">
    <property type="entry name" value="Ribulose-phoshate binding barrel"/>
    <property type="match status" value="1"/>
</dbReference>
<evidence type="ECO:0000256" key="6">
    <source>
        <dbReference type="ARBA" id="ARBA00018464"/>
    </source>
</evidence>
<evidence type="ECO:0000256" key="8">
    <source>
        <dbReference type="ARBA" id="ARBA00022605"/>
    </source>
</evidence>
<dbReference type="Pfam" id="PF00977">
    <property type="entry name" value="His_biosynth"/>
    <property type="match status" value="1"/>
</dbReference>
<sequence>MIFPAIDLLGGESVRLYQGDYQKKMVVEKDPLTQLQAIEAAGLRQVHLVDLDGAKKGLSVNADLIRRLRENSDIFLELGGGIRTLQQIDDYLQLGINRVILGSIAVTNPELVQEGVTRFGPEKIVVGVDGQDGQVKTAGWIEASQQSFAEVVSAMTNLGVTNFIVTDISRDGTLSGPNVALLKQLQKDFPASRFVVSGGVSTLADIATLQENGLVDMIVGRALYDGDLTLADLKEAEDGLSETNYSSLGY</sequence>
<keyword evidence="7 12" id="KW-0963">Cytoplasm</keyword>
<dbReference type="InterPro" id="IPR011060">
    <property type="entry name" value="RibuloseP-bd_barrel"/>
</dbReference>
<dbReference type="EMBL" id="CAUZMB010000005">
    <property type="protein sequence ID" value="CAK1244804.1"/>
    <property type="molecule type" value="Genomic_DNA"/>
</dbReference>
<evidence type="ECO:0000256" key="1">
    <source>
        <dbReference type="ARBA" id="ARBA00000901"/>
    </source>
</evidence>
<evidence type="ECO:0000256" key="12">
    <source>
        <dbReference type="HAMAP-Rule" id="MF_01014"/>
    </source>
</evidence>
<dbReference type="Proteomes" id="UP001314166">
    <property type="component" value="Unassembled WGS sequence"/>
</dbReference>
<comment type="catalytic activity">
    <reaction evidence="1 12 14">
        <text>1-(5-phospho-beta-D-ribosyl)-5-[(5-phospho-beta-D-ribosylamino)methylideneamino]imidazole-4-carboxamide = 5-[(5-phospho-1-deoxy-D-ribulos-1-ylimino)methylamino]-1-(5-phospho-beta-D-ribosyl)imidazole-4-carboxamide</text>
        <dbReference type="Rhea" id="RHEA:15469"/>
        <dbReference type="ChEBI" id="CHEBI:58435"/>
        <dbReference type="ChEBI" id="CHEBI:58525"/>
        <dbReference type="EC" id="5.3.1.16"/>
    </reaction>
</comment>
<dbReference type="PANTHER" id="PTHR43090">
    <property type="entry name" value="1-(5-PHOSPHORIBOSYL)-5-[(5-PHOSPHORIBOSYLAMINO)METHYLIDENEAMINO] IMIDAZOLE-4-CARBOXAMIDE ISOMERASE"/>
    <property type="match status" value="1"/>
</dbReference>
<keyword evidence="8 12" id="KW-0028">Amino-acid biosynthesis</keyword>
<dbReference type="NCBIfam" id="TIGR00007">
    <property type="entry name" value="1-(5-phosphoribosyl)-5-[(5-phosphoribosylamino)methylideneamino]imidazole-4-carboxamide isomerase"/>
    <property type="match status" value="1"/>
</dbReference>